<name>A0A8B7NLM3_HYAAZ</name>
<feature type="region of interest" description="Disordered" evidence="1">
    <location>
        <begin position="240"/>
        <end position="273"/>
    </location>
</feature>
<dbReference type="GeneID" id="108671527"/>
<keyword evidence="2" id="KW-1185">Reference proteome</keyword>
<dbReference type="AlphaFoldDB" id="A0A8B7NLM3"/>
<proteinExistence type="predicted"/>
<evidence type="ECO:0000313" key="3">
    <source>
        <dbReference type="RefSeq" id="XP_018014570.1"/>
    </source>
</evidence>
<gene>
    <name evidence="3" type="primary">LOC108671527</name>
</gene>
<dbReference type="KEGG" id="hazt:108671527"/>
<sequence length="392" mass="42113">MQVRTGGRISSEGLSNTPISDSSLQILQQLKTKFQRKAQSSNFTPVFNTPFAPSSGYHQEQHLLRSQLQQLAQKDATIEELRIQGARLLAHLEILHQQRQQMENAHVGENLPAGGMIPTTLASSTTPAMSVNAASFTAPNTAAPAISASVPPTVRPNHGIHAAALSPLLEVSAESSSGIRYPVYPSARNEVLTANGHKNSRIESVFPPEVGSNQPLSRNSINRVGIEAVDSGRAVPPASAGGNFASHASRHNTSGARQRVMTSEPRGGGPATMHVTDETIIREMLADIRSLRCEVQQLQRQMAQLTGPPLEAFWQNTLIAQPPLAPTARRDAAPMGPAAFQRRPSWTAWNPPAPELSLMHNTRSDVGLRVTNAMCATSTLPASLSELEGQIM</sequence>
<organism evidence="2 3">
    <name type="scientific">Hyalella azteca</name>
    <name type="common">Amphipod</name>
    <dbReference type="NCBI Taxonomy" id="294128"/>
    <lineage>
        <taxon>Eukaryota</taxon>
        <taxon>Metazoa</taxon>
        <taxon>Ecdysozoa</taxon>
        <taxon>Arthropoda</taxon>
        <taxon>Crustacea</taxon>
        <taxon>Multicrustacea</taxon>
        <taxon>Malacostraca</taxon>
        <taxon>Eumalacostraca</taxon>
        <taxon>Peracarida</taxon>
        <taxon>Amphipoda</taxon>
        <taxon>Senticaudata</taxon>
        <taxon>Talitrida</taxon>
        <taxon>Talitroidea</taxon>
        <taxon>Hyalellidae</taxon>
        <taxon>Hyalella</taxon>
    </lineage>
</organism>
<evidence type="ECO:0000256" key="1">
    <source>
        <dbReference type="SAM" id="MobiDB-lite"/>
    </source>
</evidence>
<accession>A0A8B7NLM3</accession>
<dbReference type="Proteomes" id="UP000694843">
    <property type="component" value="Unplaced"/>
</dbReference>
<protein>
    <submittedName>
        <fullName evidence="3">Uncharacterized protein LOC108671527</fullName>
    </submittedName>
</protein>
<evidence type="ECO:0000313" key="2">
    <source>
        <dbReference type="Proteomes" id="UP000694843"/>
    </source>
</evidence>
<dbReference type="RefSeq" id="XP_018014570.1">
    <property type="nucleotide sequence ID" value="XM_018159081.2"/>
</dbReference>
<reference evidence="3" key="1">
    <citation type="submission" date="2025-08" db="UniProtKB">
        <authorList>
            <consortium name="RefSeq"/>
        </authorList>
    </citation>
    <scope>IDENTIFICATION</scope>
    <source>
        <tissue evidence="3">Whole organism</tissue>
    </source>
</reference>